<sequence>MKSFNRFPLELVIWISALFLLATAAPHTDKSALHLSLCPLANMGFSWCPGCGLGRAITLLFQGEIMGSFRMHWFGIPALGIIGYRIFILSRMEWTSYKTKNLKEKERYYV</sequence>
<keyword evidence="1" id="KW-1133">Transmembrane helix</keyword>
<proteinExistence type="predicted"/>
<dbReference type="Proteomes" id="UP000295499">
    <property type="component" value="Unassembled WGS sequence"/>
</dbReference>
<evidence type="ECO:0000313" key="3">
    <source>
        <dbReference type="Proteomes" id="UP000295499"/>
    </source>
</evidence>
<dbReference type="AlphaFoldDB" id="A0A4R6IEA8"/>
<gene>
    <name evidence="2" type="ORF">CLV32_4484</name>
</gene>
<evidence type="ECO:0000256" key="1">
    <source>
        <dbReference type="SAM" id="Phobius"/>
    </source>
</evidence>
<keyword evidence="3" id="KW-1185">Reference proteome</keyword>
<accession>A0A4R6IEA8</accession>
<dbReference type="OrthoDB" id="1525013at2"/>
<organism evidence="2 3">
    <name type="scientific">Pedobacter duraquae</name>
    <dbReference type="NCBI Taxonomy" id="425511"/>
    <lineage>
        <taxon>Bacteria</taxon>
        <taxon>Pseudomonadati</taxon>
        <taxon>Bacteroidota</taxon>
        <taxon>Sphingobacteriia</taxon>
        <taxon>Sphingobacteriales</taxon>
        <taxon>Sphingobacteriaceae</taxon>
        <taxon>Pedobacter</taxon>
    </lineage>
</organism>
<keyword evidence="1" id="KW-0812">Transmembrane</keyword>
<evidence type="ECO:0000313" key="2">
    <source>
        <dbReference type="EMBL" id="TDO19245.1"/>
    </source>
</evidence>
<name>A0A4R6IEA8_9SPHI</name>
<protein>
    <submittedName>
        <fullName evidence="2">Uncharacterized protein DUF2752</fullName>
    </submittedName>
</protein>
<keyword evidence="1" id="KW-0472">Membrane</keyword>
<reference evidence="2 3" key="1">
    <citation type="submission" date="2019-03" db="EMBL/GenBank/DDBJ databases">
        <title>Genomic Encyclopedia of Archaeal and Bacterial Type Strains, Phase II (KMG-II): from individual species to whole genera.</title>
        <authorList>
            <person name="Goeker M."/>
        </authorList>
    </citation>
    <scope>NUCLEOTIDE SEQUENCE [LARGE SCALE GENOMIC DNA]</scope>
    <source>
        <strain evidence="2 3">DSM 19034</strain>
    </source>
</reference>
<dbReference type="Pfam" id="PF10825">
    <property type="entry name" value="DUF2752"/>
    <property type="match status" value="1"/>
</dbReference>
<comment type="caution">
    <text evidence="2">The sequence shown here is derived from an EMBL/GenBank/DDBJ whole genome shotgun (WGS) entry which is preliminary data.</text>
</comment>
<dbReference type="InterPro" id="IPR021215">
    <property type="entry name" value="DUF2752"/>
</dbReference>
<feature type="transmembrane region" description="Helical" evidence="1">
    <location>
        <begin position="73"/>
        <end position="92"/>
    </location>
</feature>
<dbReference type="EMBL" id="SNWM01000007">
    <property type="protein sequence ID" value="TDO19245.1"/>
    <property type="molecule type" value="Genomic_DNA"/>
</dbReference>
<dbReference type="RefSeq" id="WP_133559084.1">
    <property type="nucleotide sequence ID" value="NZ_SNWM01000007.1"/>
</dbReference>